<sequence>MKNNNAYIIGAILAVAILILYILHFTSAPGKNGVKKGDYTTMLNDSSITLPVAYVNVDSLLMNYNFAKDLNEALMRTEESSRASLTQKERELNAAAQEFQRKLQNNAFLSQERAEQEQQRILRMQQEYQQMAERLSQEFALEQQKLNMELSDTVKIRLVEFNKDKGYQIIYSNTGADNILFADDKYNITKEVTEFLNKKYGPATSSSTGNPGTAPKTPVTTGKK</sequence>
<keyword evidence="5" id="KW-1133">Transmembrane helix</keyword>
<evidence type="ECO:0000256" key="2">
    <source>
        <dbReference type="ARBA" id="ARBA00022729"/>
    </source>
</evidence>
<dbReference type="GO" id="GO:0051082">
    <property type="term" value="F:unfolded protein binding"/>
    <property type="evidence" value="ECO:0007669"/>
    <property type="project" value="InterPro"/>
</dbReference>
<evidence type="ECO:0000256" key="5">
    <source>
        <dbReference type="SAM" id="Phobius"/>
    </source>
</evidence>
<dbReference type="EMBL" id="VSSQ01014176">
    <property type="protein sequence ID" value="MPM53106.1"/>
    <property type="molecule type" value="Genomic_DNA"/>
</dbReference>
<feature type="transmembrane region" description="Helical" evidence="5">
    <location>
        <begin position="6"/>
        <end position="26"/>
    </location>
</feature>
<accession>A0A645AJJ3</accession>
<name>A0A645AJJ3_9ZZZZ</name>
<evidence type="ECO:0000256" key="1">
    <source>
        <dbReference type="ARBA" id="ARBA00009091"/>
    </source>
</evidence>
<dbReference type="PANTHER" id="PTHR35089:SF1">
    <property type="entry name" value="CHAPERONE PROTEIN SKP"/>
    <property type="match status" value="1"/>
</dbReference>
<organism evidence="6">
    <name type="scientific">bioreactor metagenome</name>
    <dbReference type="NCBI Taxonomy" id="1076179"/>
    <lineage>
        <taxon>unclassified sequences</taxon>
        <taxon>metagenomes</taxon>
        <taxon>ecological metagenomes</taxon>
    </lineage>
</organism>
<dbReference type="PANTHER" id="PTHR35089">
    <property type="entry name" value="CHAPERONE PROTEIN SKP"/>
    <property type="match status" value="1"/>
</dbReference>
<feature type="coiled-coil region" evidence="3">
    <location>
        <begin position="82"/>
        <end position="145"/>
    </location>
</feature>
<dbReference type="Pfam" id="PF03938">
    <property type="entry name" value="OmpH"/>
    <property type="match status" value="1"/>
</dbReference>
<keyword evidence="2" id="KW-0732">Signal</keyword>
<comment type="caution">
    <text evidence="6">The sequence shown here is derived from an EMBL/GenBank/DDBJ whole genome shotgun (WGS) entry which is preliminary data.</text>
</comment>
<gene>
    <name evidence="6" type="ORF">SDC9_99870</name>
</gene>
<keyword evidence="5" id="KW-0472">Membrane</keyword>
<dbReference type="InterPro" id="IPR024930">
    <property type="entry name" value="Skp_dom_sf"/>
</dbReference>
<dbReference type="SUPFAM" id="SSF111384">
    <property type="entry name" value="OmpH-like"/>
    <property type="match status" value="1"/>
</dbReference>
<proteinExistence type="inferred from homology"/>
<protein>
    <recommendedName>
        <fullName evidence="7">Chaperone protein Skp</fullName>
    </recommendedName>
</protein>
<evidence type="ECO:0000256" key="3">
    <source>
        <dbReference type="SAM" id="Coils"/>
    </source>
</evidence>
<reference evidence="6" key="1">
    <citation type="submission" date="2019-08" db="EMBL/GenBank/DDBJ databases">
        <authorList>
            <person name="Kucharzyk K."/>
            <person name="Murdoch R.W."/>
            <person name="Higgins S."/>
            <person name="Loffler F."/>
        </authorList>
    </citation>
    <scope>NUCLEOTIDE SEQUENCE</scope>
</reference>
<keyword evidence="3" id="KW-0175">Coiled coil</keyword>
<evidence type="ECO:0000256" key="4">
    <source>
        <dbReference type="SAM" id="MobiDB-lite"/>
    </source>
</evidence>
<dbReference type="GO" id="GO:0005829">
    <property type="term" value="C:cytosol"/>
    <property type="evidence" value="ECO:0007669"/>
    <property type="project" value="TreeGrafter"/>
</dbReference>
<keyword evidence="5" id="KW-0812">Transmembrane</keyword>
<feature type="region of interest" description="Disordered" evidence="4">
    <location>
        <begin position="200"/>
        <end position="224"/>
    </location>
</feature>
<dbReference type="SMART" id="SM00935">
    <property type="entry name" value="OmpH"/>
    <property type="match status" value="1"/>
</dbReference>
<dbReference type="Gene3D" id="3.30.910.20">
    <property type="entry name" value="Skp domain"/>
    <property type="match status" value="1"/>
</dbReference>
<dbReference type="AlphaFoldDB" id="A0A645AJJ3"/>
<dbReference type="InterPro" id="IPR005632">
    <property type="entry name" value="Chaperone_Skp"/>
</dbReference>
<dbReference type="GO" id="GO:0050821">
    <property type="term" value="P:protein stabilization"/>
    <property type="evidence" value="ECO:0007669"/>
    <property type="project" value="TreeGrafter"/>
</dbReference>
<comment type="similarity">
    <text evidence="1">Belongs to the Skp family.</text>
</comment>
<evidence type="ECO:0000313" key="6">
    <source>
        <dbReference type="EMBL" id="MPM53106.1"/>
    </source>
</evidence>
<evidence type="ECO:0008006" key="7">
    <source>
        <dbReference type="Google" id="ProtNLM"/>
    </source>
</evidence>